<feature type="compositionally biased region" description="Polar residues" evidence="6">
    <location>
        <begin position="412"/>
        <end position="422"/>
    </location>
</feature>
<sequence length="577" mass="62007">METCAGLPMLRFIAYGVLLFATLVASISPISIKGSKLYDQDGKQFFVKGVIYAGVGEIDVLRDGKQCQLDAGLMKDLGINTIRVYGADSTKDHKGCMEAFASKGIYVWVDLSTESRKIDDNAQKTPEWTMNLYTNFTSTIDHFAGYDNVLAFTLGFNTLDNTIKGSVAGIAIKAAARDLKAFRDARGYRPIPIVYAQGPDEPHTSKCGQFVACGDNTVDMFGINNDIWCDISSGLDMMHELFKDYNIPIVFSETGCGGDNKRNFSEVYGILGGDLPGKFSGVIVYEWAQQENNYGLAKYSDKAQTGTPSLLDDYSRLSTAFSTLNPTGTSMADYKPTETAPSCPDYDSVSRWALRGDIVPPTIAGVDVGTVTARTTYIPSKSPDTASATGTITGSGGGGGGAGLTPYDGTNAEGSDGSNQKGTALSRGSLIGVIVGCLLAFLALLALLAFLFIRRRQARGMEKLDKASSTVTGGARGSEGDHDDSNWSKIVVSPKSEERVERFELPTFKQRSSTPRFELDATEWSQSSREVGFEKGGVSGHERNALSNRGIAPIATIAKPVSIYELSDTGLDHPVQR</sequence>
<evidence type="ECO:0000256" key="3">
    <source>
        <dbReference type="ARBA" id="ARBA00022729"/>
    </source>
</evidence>
<comment type="caution">
    <text evidence="8">The sequence shown here is derived from an EMBL/GenBank/DDBJ whole genome shotgun (WGS) entry which is preliminary data.</text>
</comment>
<feature type="transmembrane region" description="Helical" evidence="7">
    <location>
        <begin position="12"/>
        <end position="32"/>
    </location>
</feature>
<feature type="transmembrane region" description="Helical" evidence="7">
    <location>
        <begin position="430"/>
        <end position="453"/>
    </location>
</feature>
<dbReference type="GO" id="GO:0031505">
    <property type="term" value="P:fungal-type cell wall organization"/>
    <property type="evidence" value="ECO:0007669"/>
    <property type="project" value="TreeGrafter"/>
</dbReference>
<reference evidence="8" key="1">
    <citation type="submission" date="2021-10" db="EMBL/GenBank/DDBJ databases">
        <authorList>
            <person name="Piombo E."/>
        </authorList>
    </citation>
    <scope>NUCLEOTIDE SEQUENCE</scope>
</reference>
<comment type="similarity">
    <text evidence="2 5">Belongs to the glycosyl hydrolase 72 family.</text>
</comment>
<evidence type="ECO:0000256" key="5">
    <source>
        <dbReference type="RuleBase" id="RU361209"/>
    </source>
</evidence>
<dbReference type="Gene3D" id="3.20.20.80">
    <property type="entry name" value="Glycosidases"/>
    <property type="match status" value="1"/>
</dbReference>
<keyword evidence="5" id="KW-0336">GPI-anchor</keyword>
<keyword evidence="7" id="KW-1133">Transmembrane helix</keyword>
<evidence type="ECO:0000256" key="6">
    <source>
        <dbReference type="SAM" id="MobiDB-lite"/>
    </source>
</evidence>
<comment type="function">
    <text evidence="5">Splits internally a 1,3-beta-glucan molecule and transfers the newly generated reducing end (the donor) to the non-reducing end of another 1,3-beta-glucan molecule (the acceptor) forming a 1,3-beta linkage, resulting in the elongation of 1,3-beta-glucan chains in the cell wall.</text>
</comment>
<dbReference type="SUPFAM" id="SSF51445">
    <property type="entry name" value="(Trans)glycosidases"/>
    <property type="match status" value="1"/>
</dbReference>
<keyword evidence="5" id="KW-0449">Lipoprotein</keyword>
<organism evidence="8 9">
    <name type="scientific">Clonostachys rhizophaga</name>
    <dbReference type="NCBI Taxonomy" id="160324"/>
    <lineage>
        <taxon>Eukaryota</taxon>
        <taxon>Fungi</taxon>
        <taxon>Dikarya</taxon>
        <taxon>Ascomycota</taxon>
        <taxon>Pezizomycotina</taxon>
        <taxon>Sordariomycetes</taxon>
        <taxon>Hypocreomycetidae</taxon>
        <taxon>Hypocreales</taxon>
        <taxon>Bionectriaceae</taxon>
        <taxon>Clonostachys</taxon>
    </lineage>
</organism>
<protein>
    <recommendedName>
        <fullName evidence="5">1,3-beta-glucanosyltransferase</fullName>
        <ecNumber evidence="5">2.4.1.-</ecNumber>
    </recommendedName>
</protein>
<keyword evidence="3" id="KW-0732">Signal</keyword>
<dbReference type="OrthoDB" id="421038at2759"/>
<dbReference type="GO" id="GO:0005886">
    <property type="term" value="C:plasma membrane"/>
    <property type="evidence" value="ECO:0007669"/>
    <property type="project" value="UniProtKB-SubCell"/>
</dbReference>
<comment type="subcellular location">
    <subcellularLocation>
        <location evidence="1 5">Cell membrane</location>
        <topology evidence="1 5">Lipid-anchor</topology>
        <topology evidence="1 5">GPI-anchor</topology>
    </subcellularLocation>
</comment>
<keyword evidence="7" id="KW-0812">Transmembrane</keyword>
<feature type="region of interest" description="Disordered" evidence="6">
    <location>
        <begin position="463"/>
        <end position="488"/>
    </location>
</feature>
<dbReference type="GO" id="GO:0042124">
    <property type="term" value="F:1,3-beta-glucanosyltransferase activity"/>
    <property type="evidence" value="ECO:0007669"/>
    <property type="project" value="TreeGrafter"/>
</dbReference>
<dbReference type="GO" id="GO:0071970">
    <property type="term" value="P:fungal-type cell wall (1-&gt;3)-beta-D-glucan biosynthetic process"/>
    <property type="evidence" value="ECO:0007669"/>
    <property type="project" value="TreeGrafter"/>
</dbReference>
<evidence type="ECO:0000256" key="4">
    <source>
        <dbReference type="ARBA" id="ARBA00023180"/>
    </source>
</evidence>
<proteinExistence type="inferred from homology"/>
<keyword evidence="5" id="KW-0808">Transferase</keyword>
<dbReference type="InterPro" id="IPR017853">
    <property type="entry name" value="GH"/>
</dbReference>
<evidence type="ECO:0000313" key="8">
    <source>
        <dbReference type="EMBL" id="CAH0033238.1"/>
    </source>
</evidence>
<gene>
    <name evidence="8" type="ORF">CRHIZ90672A_00008606</name>
</gene>
<feature type="region of interest" description="Disordered" evidence="6">
    <location>
        <begin position="380"/>
        <end position="422"/>
    </location>
</feature>
<dbReference type="EMBL" id="CABFNQ020000747">
    <property type="protein sequence ID" value="CAH0033238.1"/>
    <property type="molecule type" value="Genomic_DNA"/>
</dbReference>
<feature type="compositionally biased region" description="Gly residues" evidence="6">
    <location>
        <begin position="393"/>
        <end position="403"/>
    </location>
</feature>
<evidence type="ECO:0000313" key="9">
    <source>
        <dbReference type="Proteomes" id="UP000696573"/>
    </source>
</evidence>
<dbReference type="PANTHER" id="PTHR31468:SF8">
    <property type="entry name" value="1,3-BETA-GLUCANOSYLTRANSFERASE GAS2"/>
    <property type="match status" value="1"/>
</dbReference>
<dbReference type="GO" id="GO:0098552">
    <property type="term" value="C:side of membrane"/>
    <property type="evidence" value="ECO:0007669"/>
    <property type="project" value="UniProtKB-KW"/>
</dbReference>
<keyword evidence="9" id="KW-1185">Reference proteome</keyword>
<dbReference type="Proteomes" id="UP000696573">
    <property type="component" value="Unassembled WGS sequence"/>
</dbReference>
<evidence type="ECO:0000256" key="2">
    <source>
        <dbReference type="ARBA" id="ARBA00007528"/>
    </source>
</evidence>
<name>A0A9N9VQ42_9HYPO</name>
<accession>A0A9N9VQ42</accession>
<dbReference type="EC" id="2.4.1.-" evidence="5"/>
<keyword evidence="4" id="KW-0325">Glycoprotein</keyword>
<dbReference type="InterPro" id="IPR004886">
    <property type="entry name" value="Glucanosyltransferase"/>
</dbReference>
<dbReference type="PANTHER" id="PTHR31468">
    <property type="entry name" value="1,3-BETA-GLUCANOSYLTRANSFERASE GAS1"/>
    <property type="match status" value="1"/>
</dbReference>
<dbReference type="Pfam" id="PF03198">
    <property type="entry name" value="Glyco_hydro_72"/>
    <property type="match status" value="1"/>
</dbReference>
<evidence type="ECO:0000256" key="7">
    <source>
        <dbReference type="SAM" id="Phobius"/>
    </source>
</evidence>
<evidence type="ECO:0000256" key="1">
    <source>
        <dbReference type="ARBA" id="ARBA00004609"/>
    </source>
</evidence>
<keyword evidence="5 7" id="KW-0472">Membrane</keyword>
<dbReference type="AlphaFoldDB" id="A0A9N9VQ42"/>